<organism evidence="3 4">
    <name type="scientific">Hermanssonia centrifuga</name>
    <dbReference type="NCBI Taxonomy" id="98765"/>
    <lineage>
        <taxon>Eukaryota</taxon>
        <taxon>Fungi</taxon>
        <taxon>Dikarya</taxon>
        <taxon>Basidiomycota</taxon>
        <taxon>Agaricomycotina</taxon>
        <taxon>Agaricomycetes</taxon>
        <taxon>Polyporales</taxon>
        <taxon>Meruliaceae</taxon>
        <taxon>Hermanssonia</taxon>
    </lineage>
</organism>
<evidence type="ECO:0000256" key="2">
    <source>
        <dbReference type="SAM" id="Phobius"/>
    </source>
</evidence>
<feature type="compositionally biased region" description="Polar residues" evidence="1">
    <location>
        <begin position="769"/>
        <end position="785"/>
    </location>
</feature>
<keyword evidence="4" id="KW-1185">Reference proteome</keyword>
<keyword evidence="2" id="KW-0472">Membrane</keyword>
<comment type="caution">
    <text evidence="3">The sequence shown here is derived from an EMBL/GenBank/DDBJ whole genome shotgun (WGS) entry which is preliminary data.</text>
</comment>
<keyword evidence="2" id="KW-1133">Transmembrane helix</keyword>
<feature type="region of interest" description="Disordered" evidence="1">
    <location>
        <begin position="735"/>
        <end position="798"/>
    </location>
</feature>
<sequence length="1350" mass="144063">MMIPLVPSLALAFLSFVSSAFVILRIVIPILPPHPLSRRVSPSEFGLPNFRSLSPADKSHIWLASCDILALAIFIWEVINEYLGGPAGYAVVDSPASSVRLWIATTLRQSCLLIVAALTLLHVRMAHPVSFGAKHWMLWAPTLLLALTSTALAGVLAGAGVQSFYWGLLGYSTSVAVLSSIAFICLIATLVIIKRNLASLNDIREPWPSADLSEKPRPSFATEDIDVLKDGSSWITSRASSRHDSISAFSFSTHHTHSRMPSNASSRLNLHPAVASHPSIPTKSSFWFNPATSFNGGRESPVPPVPPLPAPYRPSTPTFNVHDDPDPFRRSDPRPRMGSQSSWLTEPSVYQPTLSAWSFPGSRPGTPNLYPGAYPSTPDLPNTELLHADRLQSSTAVGSRPHASAMSSADVLGGYGYSPEAAKAENGPTAMAAVPTGELDISVYRAAGWLVTIWALALPYYLTVSSTTSPVASILFTLSITLSSPLLALNILLRSPLPIPSGLFDSPADPPSVVMRAPSPLSLAPSYAHSYKRSGSVTVVEGRRSGDVWISNGDAVEGKSKFGRAVGLLQPKPKLAVLPSGCEYYGGPPLTPPLPIQDPEAEHERTVPPTPQSMNNAELGVHAMYRTDVLAKEGRGDDDDNVEMGMRKKDSKASSYWSGTDENVAFATKIMVAQKHYSTLAMTMVLPPSPQRRGSQEVYGAKAAAATTTAVAAGAKSAAGKRDSGSNHLRARSVSSIASNASRSPISAPPSSPLPPTPPTIKTMLKLTAAQSYRARTTSQASGGNHNRGHGKLTHRRSYSSISSFPDLGLSEPELGGFNNNNYSFGPIDHDSLNEIDALSAGLLPLLVPGLKVGGEMRITDSWKKAPSTRFGNYQMGGRRKGTDAVVPEELGGMVSSDFESPQMHSTPHTRKANTQTPRTKKTSAHKRHHFSLPSLSLGKDGIHALSTWRNDLNKALETKGTTTTSQYSAVPTNVASDDVSFDRRNTVLGSEFISQLHLNAVREDDNDELASSPKPAAAAAAAVVVVDHRYSTGFKSDTLDVPEGISTARNSMATLISALDQELSMPPASMPTPKTATVWQGVVPSSAASDVTLFEFNPSVEGLAESTPYDSNKVLPMGGTSGRSRSGEDRAPPPVPEVPKAVKASRRSSIVYIKSDSTTTTTGPIITGTSSSLSTSNNNITSLVSPKGGLAGWSSRAVAPLMPKSKASKLQLKASKMSQQSRSENDFDSAEAPGVREPRMGGLRPLSLLQDRQNTNAGVALGRVETRPLKLGKGSSSEKGVKSSGSGGSENEPPRRESSFKKSLRPLKLARNETTKQRAVLREREVLPDVVVRPPSNGHHVGYAYDFRS</sequence>
<dbReference type="Proteomes" id="UP000309038">
    <property type="component" value="Unassembled WGS sequence"/>
</dbReference>
<accession>A0A4S4KTY9</accession>
<feature type="compositionally biased region" description="Low complexity" evidence="1">
    <location>
        <begin position="1207"/>
        <end position="1222"/>
    </location>
</feature>
<feature type="compositionally biased region" description="Basic and acidic residues" evidence="1">
    <location>
        <begin position="1311"/>
        <end position="1321"/>
    </location>
</feature>
<evidence type="ECO:0000313" key="3">
    <source>
        <dbReference type="EMBL" id="THH02179.1"/>
    </source>
</evidence>
<feature type="region of interest" description="Disordered" evidence="1">
    <location>
        <begin position="1159"/>
        <end position="1179"/>
    </location>
</feature>
<feature type="compositionally biased region" description="Low complexity" evidence="1">
    <location>
        <begin position="1273"/>
        <end position="1285"/>
    </location>
</feature>
<feature type="transmembrane region" description="Helical" evidence="2">
    <location>
        <begin position="6"/>
        <end position="28"/>
    </location>
</feature>
<feature type="transmembrane region" description="Helical" evidence="2">
    <location>
        <begin position="443"/>
        <end position="462"/>
    </location>
</feature>
<feature type="transmembrane region" description="Helical" evidence="2">
    <location>
        <begin position="171"/>
        <end position="193"/>
    </location>
</feature>
<feature type="region of interest" description="Disordered" evidence="1">
    <location>
        <begin position="316"/>
        <end position="343"/>
    </location>
</feature>
<feature type="region of interest" description="Disordered" evidence="1">
    <location>
        <begin position="1106"/>
        <end position="1144"/>
    </location>
</feature>
<keyword evidence="2" id="KW-0812">Transmembrane</keyword>
<feature type="compositionally biased region" description="Polar residues" evidence="1">
    <location>
        <begin position="899"/>
        <end position="918"/>
    </location>
</feature>
<feature type="compositionally biased region" description="Basic residues" evidence="1">
    <location>
        <begin position="787"/>
        <end position="798"/>
    </location>
</feature>
<feature type="region of interest" description="Disordered" evidence="1">
    <location>
        <begin position="1207"/>
        <end position="1321"/>
    </location>
</feature>
<name>A0A4S4KTY9_9APHY</name>
<feature type="compositionally biased region" description="Basic and acidic residues" evidence="1">
    <location>
        <begin position="321"/>
        <end position="335"/>
    </location>
</feature>
<feature type="transmembrane region" description="Helical" evidence="2">
    <location>
        <begin position="142"/>
        <end position="165"/>
    </location>
</feature>
<feature type="region of interest" description="Disordered" evidence="1">
    <location>
        <begin position="899"/>
        <end position="929"/>
    </location>
</feature>
<feature type="compositionally biased region" description="Basic residues" evidence="1">
    <location>
        <begin position="919"/>
        <end position="929"/>
    </location>
</feature>
<reference evidence="3 4" key="1">
    <citation type="submission" date="2019-02" db="EMBL/GenBank/DDBJ databases">
        <title>Genome sequencing of the rare red list fungi Phlebia centrifuga.</title>
        <authorList>
            <person name="Buettner E."/>
            <person name="Kellner H."/>
        </authorList>
    </citation>
    <scope>NUCLEOTIDE SEQUENCE [LARGE SCALE GENOMIC DNA]</scope>
    <source>
        <strain evidence="3 4">DSM 108282</strain>
    </source>
</reference>
<feature type="transmembrane region" description="Helical" evidence="2">
    <location>
        <begin position="474"/>
        <end position="493"/>
    </location>
</feature>
<proteinExistence type="predicted"/>
<gene>
    <name evidence="3" type="ORF">EW026_g671</name>
</gene>
<evidence type="ECO:0000313" key="4">
    <source>
        <dbReference type="Proteomes" id="UP000309038"/>
    </source>
</evidence>
<feature type="compositionally biased region" description="Low complexity" evidence="1">
    <location>
        <begin position="735"/>
        <end position="746"/>
    </location>
</feature>
<feature type="transmembrane region" description="Helical" evidence="2">
    <location>
        <begin position="99"/>
        <end position="121"/>
    </location>
</feature>
<feature type="region of interest" description="Disordered" evidence="1">
    <location>
        <begin position="592"/>
        <end position="615"/>
    </location>
</feature>
<protein>
    <submittedName>
        <fullName evidence="3">Uncharacterized protein</fullName>
    </submittedName>
</protein>
<dbReference type="EMBL" id="SGPJ01000010">
    <property type="protein sequence ID" value="THH02179.1"/>
    <property type="molecule type" value="Genomic_DNA"/>
</dbReference>
<feature type="transmembrane region" description="Helical" evidence="2">
    <location>
        <begin position="61"/>
        <end position="79"/>
    </location>
</feature>
<feature type="compositionally biased region" description="Pro residues" evidence="1">
    <location>
        <begin position="747"/>
        <end position="759"/>
    </location>
</feature>
<evidence type="ECO:0000256" key="1">
    <source>
        <dbReference type="SAM" id="MobiDB-lite"/>
    </source>
</evidence>